<name>A0A8S5UQG0_9CAUD</name>
<keyword evidence="1" id="KW-0472">Membrane</keyword>
<reference evidence="2" key="1">
    <citation type="journal article" date="2021" name="Proc. Natl. Acad. Sci. U.S.A.">
        <title>A Catalog of Tens of Thousands of Viruses from Human Metagenomes Reveals Hidden Associations with Chronic Diseases.</title>
        <authorList>
            <person name="Tisza M.J."/>
            <person name="Buck C.B."/>
        </authorList>
    </citation>
    <scope>NUCLEOTIDE SEQUENCE</scope>
    <source>
        <strain evidence="2">CtfrT39</strain>
    </source>
</reference>
<keyword evidence="1" id="KW-0812">Transmembrane</keyword>
<sequence>MAARNLVRVGIKLCISFFFLMLSYVVLILLQRYRFFIER</sequence>
<accession>A0A8S5UQG0</accession>
<dbReference type="EMBL" id="BK016120">
    <property type="protein sequence ID" value="DAF96652.1"/>
    <property type="molecule type" value="Genomic_DNA"/>
</dbReference>
<evidence type="ECO:0000256" key="1">
    <source>
        <dbReference type="SAM" id="Phobius"/>
    </source>
</evidence>
<feature type="transmembrane region" description="Helical" evidence="1">
    <location>
        <begin position="6"/>
        <end position="30"/>
    </location>
</feature>
<proteinExistence type="predicted"/>
<organism evidence="2">
    <name type="scientific">Siphoviridae sp. ctfrT39</name>
    <dbReference type="NCBI Taxonomy" id="2825598"/>
    <lineage>
        <taxon>Viruses</taxon>
        <taxon>Duplodnaviria</taxon>
        <taxon>Heunggongvirae</taxon>
        <taxon>Uroviricota</taxon>
        <taxon>Caudoviricetes</taxon>
    </lineage>
</organism>
<keyword evidence="1" id="KW-1133">Transmembrane helix</keyword>
<evidence type="ECO:0000313" key="2">
    <source>
        <dbReference type="EMBL" id="DAF96652.1"/>
    </source>
</evidence>
<protein>
    <submittedName>
        <fullName evidence="2">Uncharacterized protein</fullName>
    </submittedName>
</protein>